<dbReference type="EnsemblProtists" id="EOD15405">
    <property type="protein sequence ID" value="EOD15405"/>
    <property type="gene ID" value="EMIHUDRAFT_103364"/>
</dbReference>
<evidence type="ECO:0008006" key="3">
    <source>
        <dbReference type="Google" id="ProtNLM"/>
    </source>
</evidence>
<keyword evidence="2" id="KW-1185">Reference proteome</keyword>
<evidence type="ECO:0000313" key="1">
    <source>
        <dbReference type="EnsemblProtists" id="EOD15405"/>
    </source>
</evidence>
<dbReference type="EnsemblProtists" id="EOD15823">
    <property type="protein sequence ID" value="EOD15823"/>
    <property type="gene ID" value="EMIHUDRAFT_119224"/>
</dbReference>
<sequence>MSSPTDYSTLAVFTYRSAILARAVPRQHMHRIAHAVIGGLFGDHTDSMFSLTVTASGAFLLADSGLAALASELPRSGDDEDTFRCLYLHESSETRRGSQIAGTLSALSARLAAEAIPVLSMTTLGRNFLLVREGATERALVTLQRTLDEPSSLPAMPPPPADRMVLTVLPAPVCICSLSRDELPAAAHALLWLFALQPAAGLTHVFEMGGEAHRPPPTKGVLLAAVSLIFESPALHALTQAHPASASALLHAAGPTLERGWRALSIVVPSGAAEPGLLSRVCLPLSALPMMNVSTGDTNLVLVPGDRLDAACALLAPHFELRVAEEGAAR</sequence>
<dbReference type="RefSeq" id="XP_005767834.1">
    <property type="nucleotide sequence ID" value="XM_005767777.1"/>
</dbReference>
<dbReference type="PaxDb" id="2903-EOD15405"/>
<dbReference type="AlphaFoldDB" id="A0A0D3IVX0"/>
<dbReference type="RefSeq" id="XP_005768252.1">
    <property type="nucleotide sequence ID" value="XM_005768195.1"/>
</dbReference>
<dbReference type="GeneID" id="17261973"/>
<evidence type="ECO:0000313" key="2">
    <source>
        <dbReference type="Proteomes" id="UP000013827"/>
    </source>
</evidence>
<protein>
    <recommendedName>
        <fullName evidence="3">CASTOR ACT domain-containing protein</fullName>
    </recommendedName>
</protein>
<dbReference type="Proteomes" id="UP000013827">
    <property type="component" value="Unassembled WGS sequence"/>
</dbReference>
<organism evidence="1 2">
    <name type="scientific">Emiliania huxleyi (strain CCMP1516)</name>
    <dbReference type="NCBI Taxonomy" id="280463"/>
    <lineage>
        <taxon>Eukaryota</taxon>
        <taxon>Haptista</taxon>
        <taxon>Haptophyta</taxon>
        <taxon>Prymnesiophyceae</taxon>
        <taxon>Isochrysidales</taxon>
        <taxon>Noelaerhabdaceae</taxon>
        <taxon>Emiliania</taxon>
    </lineage>
</organism>
<reference evidence="1" key="2">
    <citation type="submission" date="2024-10" db="UniProtKB">
        <authorList>
            <consortium name="EnsemblProtists"/>
        </authorList>
    </citation>
    <scope>IDENTIFICATION</scope>
</reference>
<dbReference type="KEGG" id="ehx:EMIHUDRAFT_103364"/>
<dbReference type="Gene3D" id="3.30.2130.10">
    <property type="entry name" value="VC0802-like"/>
    <property type="match status" value="2"/>
</dbReference>
<dbReference type="HOGENOM" id="CLU_843158_0_0_1"/>
<accession>A0A0D3IVX0</accession>
<reference evidence="2" key="1">
    <citation type="journal article" date="2013" name="Nature">
        <title>Pan genome of the phytoplankton Emiliania underpins its global distribution.</title>
        <authorList>
            <person name="Read B.A."/>
            <person name="Kegel J."/>
            <person name="Klute M.J."/>
            <person name="Kuo A."/>
            <person name="Lefebvre S.C."/>
            <person name="Maumus F."/>
            <person name="Mayer C."/>
            <person name="Miller J."/>
            <person name="Monier A."/>
            <person name="Salamov A."/>
            <person name="Young J."/>
            <person name="Aguilar M."/>
            <person name="Claverie J.M."/>
            <person name="Frickenhaus S."/>
            <person name="Gonzalez K."/>
            <person name="Herman E.K."/>
            <person name="Lin Y.C."/>
            <person name="Napier J."/>
            <person name="Ogata H."/>
            <person name="Sarno A.F."/>
            <person name="Shmutz J."/>
            <person name="Schroeder D."/>
            <person name="de Vargas C."/>
            <person name="Verret F."/>
            <person name="von Dassow P."/>
            <person name="Valentin K."/>
            <person name="Van de Peer Y."/>
            <person name="Wheeler G."/>
            <person name="Dacks J.B."/>
            <person name="Delwiche C.F."/>
            <person name="Dyhrman S.T."/>
            <person name="Glockner G."/>
            <person name="John U."/>
            <person name="Richards T."/>
            <person name="Worden A.Z."/>
            <person name="Zhang X."/>
            <person name="Grigoriev I.V."/>
            <person name="Allen A.E."/>
            <person name="Bidle K."/>
            <person name="Borodovsky M."/>
            <person name="Bowler C."/>
            <person name="Brownlee C."/>
            <person name="Cock J.M."/>
            <person name="Elias M."/>
            <person name="Gladyshev V.N."/>
            <person name="Groth M."/>
            <person name="Guda C."/>
            <person name="Hadaegh A."/>
            <person name="Iglesias-Rodriguez M.D."/>
            <person name="Jenkins J."/>
            <person name="Jones B.M."/>
            <person name="Lawson T."/>
            <person name="Leese F."/>
            <person name="Lindquist E."/>
            <person name="Lobanov A."/>
            <person name="Lomsadze A."/>
            <person name="Malik S.B."/>
            <person name="Marsh M.E."/>
            <person name="Mackinder L."/>
            <person name="Mock T."/>
            <person name="Mueller-Roeber B."/>
            <person name="Pagarete A."/>
            <person name="Parker M."/>
            <person name="Probert I."/>
            <person name="Quesneville H."/>
            <person name="Raines C."/>
            <person name="Rensing S.A."/>
            <person name="Riano-Pachon D.M."/>
            <person name="Richier S."/>
            <person name="Rokitta S."/>
            <person name="Shiraiwa Y."/>
            <person name="Soanes D.M."/>
            <person name="van der Giezen M."/>
            <person name="Wahlund T.M."/>
            <person name="Williams B."/>
            <person name="Wilson W."/>
            <person name="Wolfe G."/>
            <person name="Wurch L.L."/>
        </authorList>
    </citation>
    <scope>NUCLEOTIDE SEQUENCE</scope>
</reference>
<proteinExistence type="predicted"/>
<dbReference type="GeneID" id="17261555"/>
<name>A0A0D3IVX0_EMIH1</name>
<dbReference type="KEGG" id="ehx:EMIHUDRAFT_119224"/>